<evidence type="ECO:0000313" key="1">
    <source>
        <dbReference type="EMBL" id="CAD17191.1"/>
    </source>
</evidence>
<dbReference type="EnsemblBacteria" id="CAD17191">
    <property type="protein sequence ID" value="CAD17191"/>
    <property type="gene ID" value="RSp0040"/>
</dbReference>
<dbReference type="AlphaFoldDB" id="Q8XTR4"/>
<protein>
    <submittedName>
        <fullName evidence="1">Hypothetical transmembrane protein</fullName>
    </submittedName>
</protein>
<keyword evidence="2" id="KW-1185">Reference proteome</keyword>
<proteinExistence type="predicted"/>
<organism evidence="1 2">
    <name type="scientific">Ralstonia nicotianae (strain ATCC BAA-1114 / GMI1000)</name>
    <name type="common">Ralstonia solanacearum</name>
    <dbReference type="NCBI Taxonomy" id="267608"/>
    <lineage>
        <taxon>Bacteria</taxon>
        <taxon>Pseudomonadati</taxon>
        <taxon>Pseudomonadota</taxon>
        <taxon>Betaproteobacteria</taxon>
        <taxon>Burkholderiales</taxon>
        <taxon>Burkholderiaceae</taxon>
        <taxon>Ralstonia</taxon>
        <taxon>Ralstonia solanacearum species complex</taxon>
    </lineage>
</organism>
<dbReference type="HOGENOM" id="CLU_1433402_0_0_4"/>
<dbReference type="EMBL" id="AL646053">
    <property type="protein sequence ID" value="CAD17191.1"/>
    <property type="molecule type" value="Genomic_DNA"/>
</dbReference>
<dbReference type="KEGG" id="rso:RSp0040"/>
<evidence type="ECO:0000313" key="2">
    <source>
        <dbReference type="Proteomes" id="UP000001436"/>
    </source>
</evidence>
<dbReference type="STRING" id="267608.RSp0040"/>
<geneLocation type="plasmid" evidence="2">
    <name>megaplasmid Rsp</name>
</geneLocation>
<name>Q8XTR4_RALN1</name>
<reference evidence="1 2" key="1">
    <citation type="journal article" date="2002" name="Nature">
        <title>Genome sequence of the plant pathogen Ralstonia solanacearum.</title>
        <authorList>
            <person name="Salanoubat M."/>
            <person name="Genin S."/>
            <person name="Artiguenave F."/>
            <person name="Gouzy J."/>
            <person name="Mangenot S."/>
            <person name="Arlat M."/>
            <person name="Billault A."/>
            <person name="Brottier P."/>
            <person name="Camus J.C."/>
            <person name="Cattolico L."/>
            <person name="Chandler M."/>
            <person name="Choisne N."/>
            <person name="Claudel-Renard C."/>
            <person name="Cunnac S."/>
            <person name="Demange N."/>
            <person name="Gaspin C."/>
            <person name="Lavie M."/>
            <person name="Moisan A."/>
            <person name="Robert C."/>
            <person name="Saurin W."/>
            <person name="Schiex T."/>
            <person name="Siguier P."/>
            <person name="Thebault P."/>
            <person name="Whalen M."/>
            <person name="Wincker P."/>
            <person name="Levy M."/>
            <person name="Weissenbach J."/>
            <person name="Boucher C.A."/>
        </authorList>
    </citation>
    <scope>NUCLEOTIDE SEQUENCE [LARGE SCALE GENOMIC DNA]</scope>
    <source>
        <strain evidence="2">ATCC BAA-1114 / GMI1000</strain>
    </source>
</reference>
<sequence>MDVNHMFDSAGVLSTSSSERELVTRIALQERQIYDALAPYEPHSATYAWFDTLRAIEELINLHTVDWEDEGFEQTLMSLPVIGLDLQPERLLAVRQRILGKFGQNFCTRFTRLLVQGSAISIALAMHGIIEAAAGFRTVGTMMGYLQSRRRHFVGLLHLLPTACRGRQVAAPLDTLSAANKTKSSNAGG</sequence>
<keyword evidence="1" id="KW-0472">Membrane</keyword>
<dbReference type="Proteomes" id="UP000001436">
    <property type="component" value="Plasmid pGMI1000MP"/>
</dbReference>
<accession>Q8XTR4</accession>
<gene>
    <name evidence="1" type="ordered locus">RSp0040</name>
</gene>
<keyword evidence="1" id="KW-0812">Transmembrane</keyword>